<keyword evidence="2" id="KW-0472">Membrane</keyword>
<comment type="similarity">
    <text evidence="1">Belongs to the RMD1/sif2 family.</text>
</comment>
<gene>
    <name evidence="4" type="ORF">ZYGR_0BA00520</name>
</gene>
<sequence length="401" mass="46078">MILFKNLRIRGSLRFTRSFSATRFSRQSITNTKNEGQPRLDDLNVRTMKSPRSSQNPSRNLRRAFVPHFNLTRYNFRDDLEKVLVKYLKVKSCTTVTTAERYDLSKCITLLHNQGFQPVSLIPDEIITFKHHCNGSTGDIMILGQSGSIICWGFDEATVNQNILRLVEGARTNPLNPDEFESEDMDYVELENKLQLESIESESPNPTAIKYLKTSFLVGDLILINSTDPGTGLLHKAAFSSGFSRSTKLAVLENAMERHIFETRIITEKVSKGVRLNLKRGDALKSIGRLFLIRGKLNLYSELIETPDLYWSEPQLEKIFKETSKYLDIGPRINILNSKLDYSTEETRALMGVLSEKNSTVLELIIIYLIAFELCFELYHFYERYWLGRKSSMDQKEEQGN</sequence>
<evidence type="ECO:0000256" key="1">
    <source>
        <dbReference type="ARBA" id="ARBA00008306"/>
    </source>
</evidence>
<comment type="caution">
    <text evidence="4">The sequence shown here is derived from an EMBL/GenBank/DDBJ whole genome shotgun (WGS) entry which is preliminary data.</text>
</comment>
<dbReference type="Proteomes" id="UP000187013">
    <property type="component" value="Unassembled WGS sequence"/>
</dbReference>
<keyword evidence="2" id="KW-1133">Transmembrane helix</keyword>
<organism evidence="4 5">
    <name type="scientific">Zygosaccharomyces rouxii</name>
    <dbReference type="NCBI Taxonomy" id="4956"/>
    <lineage>
        <taxon>Eukaryota</taxon>
        <taxon>Fungi</taxon>
        <taxon>Dikarya</taxon>
        <taxon>Ascomycota</taxon>
        <taxon>Saccharomycotina</taxon>
        <taxon>Saccharomycetes</taxon>
        <taxon>Saccharomycetales</taxon>
        <taxon>Saccharomycetaceae</taxon>
        <taxon>Zygosaccharomyces</taxon>
    </lineage>
</organism>
<dbReference type="AlphaFoldDB" id="A0A1Q3AK58"/>
<evidence type="ECO:0000313" key="4">
    <source>
        <dbReference type="EMBL" id="GAV56146.1"/>
    </source>
</evidence>
<dbReference type="InterPro" id="IPR051624">
    <property type="entry name" value="RMD1/Sad1-interacting"/>
</dbReference>
<dbReference type="OrthoDB" id="242766at2759"/>
<name>A0A1Q3AK58_ZYGRO</name>
<reference evidence="4 5" key="1">
    <citation type="submission" date="2016-08" db="EMBL/GenBank/DDBJ databases">
        <title>Draft genome sequence of allopolyploid Zygosaccharomyces rouxii.</title>
        <authorList>
            <person name="Watanabe J."/>
            <person name="Uehara K."/>
            <person name="Mogi Y."/>
            <person name="Tsukioka Y."/>
        </authorList>
    </citation>
    <scope>NUCLEOTIDE SEQUENCE [LARGE SCALE GENOMIC DNA]</scope>
    <source>
        <strain evidence="4 5">NBRC 110957</strain>
    </source>
</reference>
<evidence type="ECO:0000256" key="2">
    <source>
        <dbReference type="SAM" id="Phobius"/>
    </source>
</evidence>
<feature type="domain" description="DUF155" evidence="3">
    <location>
        <begin position="142"/>
        <end position="337"/>
    </location>
</feature>
<dbReference type="PANTHER" id="PTHR16255">
    <property type="entry name" value="REQUIRED FOR MEIOTIC NUCLEAR DIVISION PROTEIN 1 HOMOLOG"/>
    <property type="match status" value="1"/>
</dbReference>
<dbReference type="Pfam" id="PF02582">
    <property type="entry name" value="DUF155"/>
    <property type="match status" value="1"/>
</dbReference>
<feature type="transmembrane region" description="Helical" evidence="2">
    <location>
        <begin position="361"/>
        <end position="382"/>
    </location>
</feature>
<accession>A0A1Q3AK58</accession>
<dbReference type="InterPro" id="IPR003734">
    <property type="entry name" value="DUF155"/>
</dbReference>
<dbReference type="GO" id="GO:0005739">
    <property type="term" value="C:mitochondrion"/>
    <property type="evidence" value="ECO:0007669"/>
    <property type="project" value="UniProtKB-ARBA"/>
</dbReference>
<dbReference type="PANTHER" id="PTHR16255:SF1">
    <property type="entry name" value="REQUIRED FOR MEIOTIC NUCLEAR DIVISION PROTEIN 1 HOMOLOG"/>
    <property type="match status" value="1"/>
</dbReference>
<protein>
    <recommendedName>
        <fullName evidence="3">DUF155 domain-containing protein</fullName>
    </recommendedName>
</protein>
<proteinExistence type="inferred from homology"/>
<evidence type="ECO:0000259" key="3">
    <source>
        <dbReference type="Pfam" id="PF02582"/>
    </source>
</evidence>
<dbReference type="EMBL" id="BDGX01000053">
    <property type="protein sequence ID" value="GAV56146.1"/>
    <property type="molecule type" value="Genomic_DNA"/>
</dbReference>
<keyword evidence="2" id="KW-0812">Transmembrane</keyword>
<dbReference type="GO" id="GO:0070131">
    <property type="term" value="P:positive regulation of mitochondrial translation"/>
    <property type="evidence" value="ECO:0007669"/>
    <property type="project" value="TreeGrafter"/>
</dbReference>
<evidence type="ECO:0000313" key="5">
    <source>
        <dbReference type="Proteomes" id="UP000187013"/>
    </source>
</evidence>